<evidence type="ECO:0000313" key="2">
    <source>
        <dbReference type="WBParaSite" id="sdigi.contig89.g4052.t1"/>
    </source>
</evidence>
<dbReference type="AlphaFoldDB" id="A0A915Q7S8"/>
<organism evidence="1 2">
    <name type="scientific">Setaria digitata</name>
    <dbReference type="NCBI Taxonomy" id="48799"/>
    <lineage>
        <taxon>Eukaryota</taxon>
        <taxon>Metazoa</taxon>
        <taxon>Ecdysozoa</taxon>
        <taxon>Nematoda</taxon>
        <taxon>Chromadorea</taxon>
        <taxon>Rhabditida</taxon>
        <taxon>Spirurina</taxon>
        <taxon>Spiruromorpha</taxon>
        <taxon>Filarioidea</taxon>
        <taxon>Setariidae</taxon>
        <taxon>Setaria</taxon>
    </lineage>
</organism>
<protein>
    <submittedName>
        <fullName evidence="2">Uncharacterized protein</fullName>
    </submittedName>
</protein>
<keyword evidence="1" id="KW-1185">Reference proteome</keyword>
<reference evidence="2" key="1">
    <citation type="submission" date="2022-11" db="UniProtKB">
        <authorList>
            <consortium name="WormBaseParasite"/>
        </authorList>
    </citation>
    <scope>IDENTIFICATION</scope>
</reference>
<dbReference type="Proteomes" id="UP000887581">
    <property type="component" value="Unplaced"/>
</dbReference>
<accession>A0A915Q7S8</accession>
<evidence type="ECO:0000313" key="1">
    <source>
        <dbReference type="Proteomes" id="UP000887581"/>
    </source>
</evidence>
<proteinExistence type="predicted"/>
<sequence length="102" mass="11510">MDEEDGSQRPNRRLPTDLEIRAVVDVDNLELNTMNKCRLMEDVVVQSLFEIFTQWTVICGQQVKLHGCFLSSASPNYKPPSQHSLTGPVINSSSLTLNYLDN</sequence>
<name>A0A915Q7S8_9BILA</name>
<dbReference type="WBParaSite" id="sdigi.contig89.g4052.t1">
    <property type="protein sequence ID" value="sdigi.contig89.g4052.t1"/>
    <property type="gene ID" value="sdigi.contig89.g4052"/>
</dbReference>